<dbReference type="AlphaFoldDB" id="A0A8T0HRQ9"/>
<accession>A0A8T0HRQ9</accession>
<feature type="compositionally biased region" description="Basic and acidic residues" evidence="1">
    <location>
        <begin position="74"/>
        <end position="87"/>
    </location>
</feature>
<feature type="compositionally biased region" description="Basic and acidic residues" evidence="1">
    <location>
        <begin position="1"/>
        <end position="12"/>
    </location>
</feature>
<proteinExistence type="predicted"/>
<protein>
    <submittedName>
        <fullName evidence="2">Uncharacterized protein</fullName>
    </submittedName>
</protein>
<evidence type="ECO:0000256" key="1">
    <source>
        <dbReference type="SAM" id="MobiDB-lite"/>
    </source>
</evidence>
<sequence>MERQEGRDEKTAKPPTQPTTQSTLPSQSATHATYAAETIAGFGLSAPMIGLENRGHLAPLGESKVIRSKDKEMTEYKVEDENRDQREVQTPVGNDNSFACEWSGDYRSFGAGQEAFSGESVHYIVVARTVLGRRRNSPLPTTAEARR</sequence>
<evidence type="ECO:0000313" key="3">
    <source>
        <dbReference type="Proteomes" id="UP000822688"/>
    </source>
</evidence>
<dbReference type="EMBL" id="CM026426">
    <property type="protein sequence ID" value="KAG0573652.1"/>
    <property type="molecule type" value="Genomic_DNA"/>
</dbReference>
<dbReference type="Proteomes" id="UP000822688">
    <property type="component" value="Chromosome V"/>
</dbReference>
<name>A0A8T0HRQ9_CERPU</name>
<feature type="region of interest" description="Disordered" evidence="1">
    <location>
        <begin position="1"/>
        <end position="32"/>
    </location>
</feature>
<keyword evidence="3" id="KW-1185">Reference proteome</keyword>
<evidence type="ECO:0000313" key="2">
    <source>
        <dbReference type="EMBL" id="KAG0573652.1"/>
    </source>
</evidence>
<feature type="compositionally biased region" description="Low complexity" evidence="1">
    <location>
        <begin position="18"/>
        <end position="28"/>
    </location>
</feature>
<gene>
    <name evidence="2" type="ORF">KC19_VG197200</name>
</gene>
<comment type="caution">
    <text evidence="2">The sequence shown here is derived from an EMBL/GenBank/DDBJ whole genome shotgun (WGS) entry which is preliminary data.</text>
</comment>
<organism evidence="2 3">
    <name type="scientific">Ceratodon purpureus</name>
    <name type="common">Fire moss</name>
    <name type="synonym">Dicranum purpureum</name>
    <dbReference type="NCBI Taxonomy" id="3225"/>
    <lineage>
        <taxon>Eukaryota</taxon>
        <taxon>Viridiplantae</taxon>
        <taxon>Streptophyta</taxon>
        <taxon>Embryophyta</taxon>
        <taxon>Bryophyta</taxon>
        <taxon>Bryophytina</taxon>
        <taxon>Bryopsida</taxon>
        <taxon>Dicranidae</taxon>
        <taxon>Pseudoditrichales</taxon>
        <taxon>Ditrichaceae</taxon>
        <taxon>Ceratodon</taxon>
    </lineage>
</organism>
<reference evidence="2" key="1">
    <citation type="submission" date="2020-06" db="EMBL/GenBank/DDBJ databases">
        <title>WGS assembly of Ceratodon purpureus strain R40.</title>
        <authorList>
            <person name="Carey S.B."/>
            <person name="Jenkins J."/>
            <person name="Shu S."/>
            <person name="Lovell J.T."/>
            <person name="Sreedasyam A."/>
            <person name="Maumus F."/>
            <person name="Tiley G.P."/>
            <person name="Fernandez-Pozo N."/>
            <person name="Barry K."/>
            <person name="Chen C."/>
            <person name="Wang M."/>
            <person name="Lipzen A."/>
            <person name="Daum C."/>
            <person name="Saski C.A."/>
            <person name="Payton A.C."/>
            <person name="Mcbreen J.C."/>
            <person name="Conrad R.E."/>
            <person name="Kollar L.M."/>
            <person name="Olsson S."/>
            <person name="Huttunen S."/>
            <person name="Landis J.B."/>
            <person name="Wickett N.J."/>
            <person name="Johnson M.G."/>
            <person name="Rensing S.A."/>
            <person name="Grimwood J."/>
            <person name="Schmutz J."/>
            <person name="Mcdaniel S.F."/>
        </authorList>
    </citation>
    <scope>NUCLEOTIDE SEQUENCE</scope>
    <source>
        <strain evidence="2">R40</strain>
    </source>
</reference>
<feature type="region of interest" description="Disordered" evidence="1">
    <location>
        <begin position="74"/>
        <end position="95"/>
    </location>
</feature>